<evidence type="ECO:0000313" key="2">
    <source>
        <dbReference type="Proteomes" id="UP000823388"/>
    </source>
</evidence>
<keyword evidence="2" id="KW-1185">Reference proteome</keyword>
<sequence>MVSAFAASGLPENFRAPSPALHFFPIHPSWVLADCLPFRCSSFVFSTDHYLLPLRRVSPSRSRAHSLLPFPALLALGSCLRLCCLYWSCVLVCGPPCRFSRCISVGCLIRSLKILVRYILFLHTSSNLLRSCRTWRPDLHYPILFFTHLCSTLPKVVILSSAIFELCRGSPFASSPGFYLLAAKN</sequence>
<dbReference type="AlphaFoldDB" id="A0A8T0MNA8"/>
<organism evidence="1 2">
    <name type="scientific">Panicum virgatum</name>
    <name type="common">Blackwell switchgrass</name>
    <dbReference type="NCBI Taxonomy" id="38727"/>
    <lineage>
        <taxon>Eukaryota</taxon>
        <taxon>Viridiplantae</taxon>
        <taxon>Streptophyta</taxon>
        <taxon>Embryophyta</taxon>
        <taxon>Tracheophyta</taxon>
        <taxon>Spermatophyta</taxon>
        <taxon>Magnoliopsida</taxon>
        <taxon>Liliopsida</taxon>
        <taxon>Poales</taxon>
        <taxon>Poaceae</taxon>
        <taxon>PACMAD clade</taxon>
        <taxon>Panicoideae</taxon>
        <taxon>Panicodae</taxon>
        <taxon>Paniceae</taxon>
        <taxon>Panicinae</taxon>
        <taxon>Panicum</taxon>
        <taxon>Panicum sect. Hiantes</taxon>
    </lineage>
</organism>
<name>A0A8T0MNA8_PANVG</name>
<reference evidence="1" key="1">
    <citation type="submission" date="2020-05" db="EMBL/GenBank/DDBJ databases">
        <title>WGS assembly of Panicum virgatum.</title>
        <authorList>
            <person name="Lovell J.T."/>
            <person name="Jenkins J."/>
            <person name="Shu S."/>
            <person name="Juenger T.E."/>
            <person name="Schmutz J."/>
        </authorList>
    </citation>
    <scope>NUCLEOTIDE SEQUENCE</scope>
    <source>
        <strain evidence="1">AP13</strain>
    </source>
</reference>
<comment type="caution">
    <text evidence="1">The sequence shown here is derived from an EMBL/GenBank/DDBJ whole genome shotgun (WGS) entry which is preliminary data.</text>
</comment>
<proteinExistence type="predicted"/>
<dbReference type="EMBL" id="CM029054">
    <property type="protein sequence ID" value="KAG2536236.1"/>
    <property type="molecule type" value="Genomic_DNA"/>
</dbReference>
<dbReference type="Proteomes" id="UP000823388">
    <property type="component" value="Chromosome 9N"/>
</dbReference>
<protein>
    <submittedName>
        <fullName evidence="1">Uncharacterized protein</fullName>
    </submittedName>
</protein>
<accession>A0A8T0MNA8</accession>
<gene>
    <name evidence="1" type="ORF">PVAP13_9NG175865</name>
</gene>
<evidence type="ECO:0000313" key="1">
    <source>
        <dbReference type="EMBL" id="KAG2536236.1"/>
    </source>
</evidence>